<gene>
    <name evidence="2" type="ORF">QBC36DRAFT_360199</name>
</gene>
<accession>A0AAN7AB96</accession>
<organism evidence="2 3">
    <name type="scientific">Triangularia setosa</name>
    <dbReference type="NCBI Taxonomy" id="2587417"/>
    <lineage>
        <taxon>Eukaryota</taxon>
        <taxon>Fungi</taxon>
        <taxon>Dikarya</taxon>
        <taxon>Ascomycota</taxon>
        <taxon>Pezizomycotina</taxon>
        <taxon>Sordariomycetes</taxon>
        <taxon>Sordariomycetidae</taxon>
        <taxon>Sordariales</taxon>
        <taxon>Podosporaceae</taxon>
        <taxon>Triangularia</taxon>
    </lineage>
</organism>
<dbReference type="Gene3D" id="3.40.50.1820">
    <property type="entry name" value="alpha/beta hydrolase"/>
    <property type="match status" value="1"/>
</dbReference>
<feature type="region of interest" description="Disordered" evidence="1">
    <location>
        <begin position="130"/>
        <end position="153"/>
    </location>
</feature>
<dbReference type="EMBL" id="MU866109">
    <property type="protein sequence ID" value="KAK4179815.1"/>
    <property type="molecule type" value="Genomic_DNA"/>
</dbReference>
<dbReference type="Proteomes" id="UP001302321">
    <property type="component" value="Unassembled WGS sequence"/>
</dbReference>
<protein>
    <submittedName>
        <fullName evidence="2">Uncharacterized protein</fullName>
    </submittedName>
</protein>
<reference evidence="2" key="1">
    <citation type="journal article" date="2023" name="Mol. Phylogenet. Evol.">
        <title>Genome-scale phylogeny and comparative genomics of the fungal order Sordariales.</title>
        <authorList>
            <person name="Hensen N."/>
            <person name="Bonometti L."/>
            <person name="Westerberg I."/>
            <person name="Brannstrom I.O."/>
            <person name="Guillou S."/>
            <person name="Cros-Aarteil S."/>
            <person name="Calhoun S."/>
            <person name="Haridas S."/>
            <person name="Kuo A."/>
            <person name="Mondo S."/>
            <person name="Pangilinan J."/>
            <person name="Riley R."/>
            <person name="LaButti K."/>
            <person name="Andreopoulos B."/>
            <person name="Lipzen A."/>
            <person name="Chen C."/>
            <person name="Yan M."/>
            <person name="Daum C."/>
            <person name="Ng V."/>
            <person name="Clum A."/>
            <person name="Steindorff A."/>
            <person name="Ohm R.A."/>
            <person name="Martin F."/>
            <person name="Silar P."/>
            <person name="Natvig D.O."/>
            <person name="Lalanne C."/>
            <person name="Gautier V."/>
            <person name="Ament-Velasquez S.L."/>
            <person name="Kruys A."/>
            <person name="Hutchinson M.I."/>
            <person name="Powell A.J."/>
            <person name="Barry K."/>
            <person name="Miller A.N."/>
            <person name="Grigoriev I.V."/>
            <person name="Debuchy R."/>
            <person name="Gladieux P."/>
            <person name="Hiltunen Thoren M."/>
            <person name="Johannesson H."/>
        </authorList>
    </citation>
    <scope>NUCLEOTIDE SEQUENCE</scope>
    <source>
        <strain evidence="2">CBS 892.96</strain>
    </source>
</reference>
<evidence type="ECO:0000313" key="3">
    <source>
        <dbReference type="Proteomes" id="UP001302321"/>
    </source>
</evidence>
<keyword evidence="3" id="KW-1185">Reference proteome</keyword>
<dbReference type="InterPro" id="IPR029058">
    <property type="entry name" value="AB_hydrolase_fold"/>
</dbReference>
<dbReference type="SUPFAM" id="SSF53474">
    <property type="entry name" value="alpha/beta-Hydrolases"/>
    <property type="match status" value="1"/>
</dbReference>
<name>A0AAN7AB96_9PEZI</name>
<comment type="caution">
    <text evidence="2">The sequence shown here is derived from an EMBL/GenBank/DDBJ whole genome shotgun (WGS) entry which is preliminary data.</text>
</comment>
<proteinExistence type="predicted"/>
<evidence type="ECO:0000256" key="1">
    <source>
        <dbReference type="SAM" id="MobiDB-lite"/>
    </source>
</evidence>
<dbReference type="AlphaFoldDB" id="A0AAN7AB96"/>
<reference evidence="2" key="2">
    <citation type="submission" date="2023-05" db="EMBL/GenBank/DDBJ databases">
        <authorList>
            <consortium name="Lawrence Berkeley National Laboratory"/>
            <person name="Steindorff A."/>
            <person name="Hensen N."/>
            <person name="Bonometti L."/>
            <person name="Westerberg I."/>
            <person name="Brannstrom I.O."/>
            <person name="Guillou S."/>
            <person name="Cros-Aarteil S."/>
            <person name="Calhoun S."/>
            <person name="Haridas S."/>
            <person name="Kuo A."/>
            <person name="Mondo S."/>
            <person name="Pangilinan J."/>
            <person name="Riley R."/>
            <person name="Labutti K."/>
            <person name="Andreopoulos B."/>
            <person name="Lipzen A."/>
            <person name="Chen C."/>
            <person name="Yanf M."/>
            <person name="Daum C."/>
            <person name="Ng V."/>
            <person name="Clum A."/>
            <person name="Ohm R."/>
            <person name="Martin F."/>
            <person name="Silar P."/>
            <person name="Natvig D."/>
            <person name="Lalanne C."/>
            <person name="Gautier V."/>
            <person name="Ament-Velasquez S.L."/>
            <person name="Kruys A."/>
            <person name="Hutchinson M.I."/>
            <person name="Powell A.J."/>
            <person name="Barry K."/>
            <person name="Miller A.N."/>
            <person name="Grigoriev I.V."/>
            <person name="Debuchy R."/>
            <person name="Gladieux P."/>
            <person name="Thoren M.H."/>
            <person name="Johannesson H."/>
        </authorList>
    </citation>
    <scope>NUCLEOTIDE SEQUENCE</scope>
    <source>
        <strain evidence="2">CBS 892.96</strain>
    </source>
</reference>
<evidence type="ECO:0000313" key="2">
    <source>
        <dbReference type="EMBL" id="KAK4179815.1"/>
    </source>
</evidence>
<sequence length="153" mass="16787">MSSPGGYDRSDASTIPALPNVIDKTQNIIITHGKLDMIIPSNGTLLEIQNMTWGASSGSRRRRRSCFTSRIRTSWGRPISTSGARGCDGEYDIGEGVDLEYLLGRVDCMNCAKPFTVERLYYPGQSVEEMGEGTAPQGWSDQQSEGYGKIERA</sequence>